<evidence type="ECO:0000256" key="3">
    <source>
        <dbReference type="ARBA" id="ARBA00023295"/>
    </source>
</evidence>
<dbReference type="Pfam" id="PF00933">
    <property type="entry name" value="Glyco_hydro_3"/>
    <property type="match status" value="1"/>
</dbReference>
<evidence type="ECO:0000259" key="4">
    <source>
        <dbReference type="Pfam" id="PF00933"/>
    </source>
</evidence>
<evidence type="ECO:0000256" key="2">
    <source>
        <dbReference type="ARBA" id="ARBA00022801"/>
    </source>
</evidence>
<evidence type="ECO:0000313" key="5">
    <source>
        <dbReference type="EMBL" id="AFM25307.1"/>
    </source>
</evidence>
<dbReference type="InterPro" id="IPR019800">
    <property type="entry name" value="Glyco_hydro_3_AS"/>
</dbReference>
<accession>I4C6W6</accession>
<dbReference type="InterPro" id="IPR017853">
    <property type="entry name" value="GH"/>
</dbReference>
<keyword evidence="2 5" id="KW-0378">Hydrolase</keyword>
<dbReference type="STRING" id="706587.Desti_2627"/>
<dbReference type="InterPro" id="IPR001764">
    <property type="entry name" value="Glyco_hydro_3_N"/>
</dbReference>
<dbReference type="InterPro" id="IPR050226">
    <property type="entry name" value="NagZ_Beta-hexosaminidase"/>
</dbReference>
<dbReference type="EMBL" id="CP003360">
    <property type="protein sequence ID" value="AFM25307.1"/>
    <property type="molecule type" value="Genomic_DNA"/>
</dbReference>
<feature type="domain" description="Glycoside hydrolase family 3 N-terminal" evidence="4">
    <location>
        <begin position="18"/>
        <end position="325"/>
    </location>
</feature>
<dbReference type="InterPro" id="IPR036962">
    <property type="entry name" value="Glyco_hydro_3_N_sf"/>
</dbReference>
<dbReference type="PATRIC" id="fig|706587.4.peg.3005"/>
<dbReference type="PANTHER" id="PTHR30480:SF16">
    <property type="entry name" value="GLYCOSIDE HYDROLASE FAMILY 3 DOMAIN PROTEIN"/>
    <property type="match status" value="1"/>
</dbReference>
<reference evidence="6" key="1">
    <citation type="submission" date="2012-06" db="EMBL/GenBank/DDBJ databases">
        <title>Complete sequence of chromosome of Desulfomonile tiedjei DSM 6799.</title>
        <authorList>
            <person name="Lucas S."/>
            <person name="Copeland A."/>
            <person name="Lapidus A."/>
            <person name="Glavina del Rio T."/>
            <person name="Dalin E."/>
            <person name="Tice H."/>
            <person name="Bruce D."/>
            <person name="Goodwin L."/>
            <person name="Pitluck S."/>
            <person name="Peters L."/>
            <person name="Ovchinnikova G."/>
            <person name="Zeytun A."/>
            <person name="Lu M."/>
            <person name="Kyrpides N."/>
            <person name="Mavromatis K."/>
            <person name="Ivanova N."/>
            <person name="Brettin T."/>
            <person name="Detter J.C."/>
            <person name="Han C."/>
            <person name="Larimer F."/>
            <person name="Land M."/>
            <person name="Hauser L."/>
            <person name="Markowitz V."/>
            <person name="Cheng J.-F."/>
            <person name="Hugenholtz P."/>
            <person name="Woyke T."/>
            <person name="Wu D."/>
            <person name="Spring S."/>
            <person name="Schroeder M."/>
            <person name="Brambilla E."/>
            <person name="Klenk H.-P."/>
            <person name="Eisen J.A."/>
        </authorList>
    </citation>
    <scope>NUCLEOTIDE SEQUENCE [LARGE SCALE GENOMIC DNA]</scope>
    <source>
        <strain evidence="6">ATCC 49306 / DSM 6799 / DCB-1</strain>
    </source>
</reference>
<dbReference type="AlphaFoldDB" id="I4C6W6"/>
<keyword evidence="3" id="KW-0326">Glycosidase</keyword>
<dbReference type="HOGENOM" id="CLU_008392_0_1_7"/>
<proteinExistence type="inferred from homology"/>
<organism evidence="5 6">
    <name type="scientific">Desulfomonile tiedjei (strain ATCC 49306 / DSM 6799 / DCB-1)</name>
    <dbReference type="NCBI Taxonomy" id="706587"/>
    <lineage>
        <taxon>Bacteria</taxon>
        <taxon>Pseudomonadati</taxon>
        <taxon>Thermodesulfobacteriota</taxon>
        <taxon>Desulfomonilia</taxon>
        <taxon>Desulfomonilales</taxon>
        <taxon>Desulfomonilaceae</taxon>
        <taxon>Desulfomonile</taxon>
    </lineage>
</organism>
<dbReference type="RefSeq" id="WP_014810448.1">
    <property type="nucleotide sequence ID" value="NC_018025.1"/>
</dbReference>
<dbReference type="GO" id="GO:0009254">
    <property type="term" value="P:peptidoglycan turnover"/>
    <property type="evidence" value="ECO:0007669"/>
    <property type="project" value="TreeGrafter"/>
</dbReference>
<sequence length="349" mass="38683">MNLRDIGRLFILGFRGTEFSRELQSFLKDLNPSGVVLFSRNIKSPMQVAQLNHDLQVFGRASNGLFIGVDQEGGRVRRLKEGFTEFPPALELSSRPDPEASVRHFARRTAEELTLTGFNLDFAPVMDVIGSPENLTSSVIGDRSFGFDPDKVARLGTTVIHEFRSKGIIPCCKHFPGHGGTLVDSHVDLPMDTREFESIERLDLVPFRSAAKMQVEMMMTAHVLYPSMDKLLPATLSGAILNGLLRERLSYGGIVITDDLDMGAVADRYSVEDACTMAFTAGADLLLICNNPEKAFRARQRIFEALQSGEIPESRLMDSITRIEKLKSAYMSSLVPCDMSAARNQFGRS</sequence>
<dbReference type="GO" id="GO:0005975">
    <property type="term" value="P:carbohydrate metabolic process"/>
    <property type="evidence" value="ECO:0007669"/>
    <property type="project" value="InterPro"/>
</dbReference>
<dbReference type="KEGG" id="dti:Desti_2627"/>
<gene>
    <name evidence="5" type="ordered locus">Desti_2627</name>
</gene>
<dbReference type="Gene3D" id="3.20.20.300">
    <property type="entry name" value="Glycoside hydrolase, family 3, N-terminal domain"/>
    <property type="match status" value="1"/>
</dbReference>
<evidence type="ECO:0000313" key="6">
    <source>
        <dbReference type="Proteomes" id="UP000006055"/>
    </source>
</evidence>
<comment type="similarity">
    <text evidence="1">Belongs to the glycosyl hydrolase 3 family.</text>
</comment>
<name>I4C6W6_DESTA</name>
<dbReference type="OrthoDB" id="9781691at2"/>
<dbReference type="GO" id="GO:0004553">
    <property type="term" value="F:hydrolase activity, hydrolyzing O-glycosyl compounds"/>
    <property type="evidence" value="ECO:0007669"/>
    <property type="project" value="InterPro"/>
</dbReference>
<dbReference type="PANTHER" id="PTHR30480">
    <property type="entry name" value="BETA-HEXOSAMINIDASE-RELATED"/>
    <property type="match status" value="1"/>
</dbReference>
<dbReference type="eggNOG" id="COG1472">
    <property type="taxonomic scope" value="Bacteria"/>
</dbReference>
<keyword evidence="6" id="KW-1185">Reference proteome</keyword>
<protein>
    <submittedName>
        <fullName evidence="5">Beta-glucosidase-like glycosyl hydrolase</fullName>
    </submittedName>
</protein>
<dbReference type="NCBIfam" id="NF003740">
    <property type="entry name" value="PRK05337.1"/>
    <property type="match status" value="1"/>
</dbReference>
<dbReference type="Proteomes" id="UP000006055">
    <property type="component" value="Chromosome"/>
</dbReference>
<dbReference type="SUPFAM" id="SSF51445">
    <property type="entry name" value="(Trans)glycosidases"/>
    <property type="match status" value="1"/>
</dbReference>
<dbReference type="PROSITE" id="PS00775">
    <property type="entry name" value="GLYCOSYL_HYDROL_F3"/>
    <property type="match status" value="1"/>
</dbReference>
<evidence type="ECO:0000256" key="1">
    <source>
        <dbReference type="ARBA" id="ARBA00005336"/>
    </source>
</evidence>